<sequence>MFNFITHSEDYTTGLVWIQNFFAIFSFLRLIKQLKLVLTKYD</sequence>
<dbReference type="EMBL" id="AGXA01000016">
    <property type="protein sequence ID" value="EKU93755.1"/>
    <property type="molecule type" value="Genomic_DNA"/>
</dbReference>
<accession>K9EX05</accession>
<organism evidence="2 3">
    <name type="scientific">Alloiococcus otitis ATCC 51267</name>
    <dbReference type="NCBI Taxonomy" id="883081"/>
    <lineage>
        <taxon>Bacteria</taxon>
        <taxon>Bacillati</taxon>
        <taxon>Bacillota</taxon>
        <taxon>Bacilli</taxon>
        <taxon>Lactobacillales</taxon>
        <taxon>Carnobacteriaceae</taxon>
        <taxon>Alloiococcus</taxon>
    </lineage>
</organism>
<keyword evidence="1" id="KW-1133">Transmembrane helix</keyword>
<evidence type="ECO:0000313" key="3">
    <source>
        <dbReference type="Proteomes" id="UP000009875"/>
    </source>
</evidence>
<feature type="transmembrane region" description="Helical" evidence="1">
    <location>
        <begin position="12"/>
        <end position="31"/>
    </location>
</feature>
<keyword evidence="1" id="KW-0812">Transmembrane</keyword>
<reference evidence="2 3" key="1">
    <citation type="submission" date="2012-09" db="EMBL/GenBank/DDBJ databases">
        <title>The Genome Sequence of Alloiococcus otitis ATCC 51267.</title>
        <authorList>
            <consortium name="The Broad Institute Genome Sequencing Platform"/>
            <person name="Earl A."/>
            <person name="Ward D."/>
            <person name="Feldgarden M."/>
            <person name="Gevers D."/>
            <person name="Huys G."/>
            <person name="Walker B."/>
            <person name="Young S.K."/>
            <person name="Zeng Q."/>
            <person name="Gargeya S."/>
            <person name="Fitzgerald M."/>
            <person name="Haas B."/>
            <person name="Abouelleil A."/>
            <person name="Alvarado L."/>
            <person name="Arachchi H.M."/>
            <person name="Berlin A.M."/>
            <person name="Chapman S.B."/>
            <person name="Goldberg J."/>
            <person name="Griggs A."/>
            <person name="Gujja S."/>
            <person name="Hansen M."/>
            <person name="Howarth C."/>
            <person name="Imamovic A."/>
            <person name="Larimer J."/>
            <person name="McCowen C."/>
            <person name="Montmayeur A."/>
            <person name="Murphy C."/>
            <person name="Neiman D."/>
            <person name="Pearson M."/>
            <person name="Priest M."/>
            <person name="Roberts A."/>
            <person name="Saif S."/>
            <person name="Shea T."/>
            <person name="Sisk P."/>
            <person name="Sykes S."/>
            <person name="Wortman J."/>
            <person name="Nusbaum C."/>
            <person name="Birren B."/>
        </authorList>
    </citation>
    <scope>NUCLEOTIDE SEQUENCE [LARGE SCALE GENOMIC DNA]</scope>
    <source>
        <strain evidence="2 3">ATCC 51267</strain>
    </source>
</reference>
<keyword evidence="1" id="KW-0472">Membrane</keyword>
<gene>
    <name evidence="2" type="ORF">HMPREF9698_00703</name>
</gene>
<dbReference type="Proteomes" id="UP000009875">
    <property type="component" value="Unassembled WGS sequence"/>
</dbReference>
<evidence type="ECO:0000256" key="1">
    <source>
        <dbReference type="SAM" id="Phobius"/>
    </source>
</evidence>
<dbReference type="AlphaFoldDB" id="K9EX05"/>
<proteinExistence type="predicted"/>
<dbReference type="HOGENOM" id="CLU_3246278_0_0_9"/>
<name>K9EX05_9LACT</name>
<dbReference type="STRING" id="883081.HMPREF9698_00703"/>
<comment type="caution">
    <text evidence="2">The sequence shown here is derived from an EMBL/GenBank/DDBJ whole genome shotgun (WGS) entry which is preliminary data.</text>
</comment>
<keyword evidence="3" id="KW-1185">Reference proteome</keyword>
<protein>
    <submittedName>
        <fullName evidence="2">Uncharacterized protein</fullName>
    </submittedName>
</protein>
<evidence type="ECO:0000313" key="2">
    <source>
        <dbReference type="EMBL" id="EKU93755.1"/>
    </source>
</evidence>